<keyword evidence="2" id="KW-1133">Transmembrane helix</keyword>
<dbReference type="InterPro" id="IPR021878">
    <property type="entry name" value="TgpA_N"/>
</dbReference>
<keyword evidence="2" id="KW-0472">Membrane</keyword>
<evidence type="ECO:0000256" key="1">
    <source>
        <dbReference type="SAM" id="MobiDB-lite"/>
    </source>
</evidence>
<accession>A0A1S2ME76</accession>
<evidence type="ECO:0000259" key="3">
    <source>
        <dbReference type="SMART" id="SM00460"/>
    </source>
</evidence>
<feature type="domain" description="Transglutaminase-like" evidence="3">
    <location>
        <begin position="490"/>
        <end position="564"/>
    </location>
</feature>
<evidence type="ECO:0000313" key="4">
    <source>
        <dbReference type="EMBL" id="OIJ22896.1"/>
    </source>
</evidence>
<reference evidence="4" key="1">
    <citation type="submission" date="2016-10" db="EMBL/GenBank/DDBJ databases">
        <title>Draft genome sequences of four alkaliphilic bacteria belonging to the Anaerobacillus genus.</title>
        <authorList>
            <person name="Bassil N.M."/>
            <person name="Lloyd J.R."/>
        </authorList>
    </citation>
    <scope>NUCLEOTIDE SEQUENCE [LARGE SCALE GENOMIC DNA]</scope>
    <source>
        <strain evidence="4">NB2006</strain>
    </source>
</reference>
<feature type="transmembrane region" description="Helical" evidence="2">
    <location>
        <begin position="42"/>
        <end position="61"/>
    </location>
</feature>
<dbReference type="Pfam" id="PF01841">
    <property type="entry name" value="Transglut_core"/>
    <property type="match status" value="1"/>
</dbReference>
<feature type="transmembrane region" description="Helical" evidence="2">
    <location>
        <begin position="637"/>
        <end position="656"/>
    </location>
</feature>
<dbReference type="PANTHER" id="PTHR42736:SF1">
    <property type="entry name" value="PROTEIN-GLUTAMINE GAMMA-GLUTAMYLTRANSFERASE"/>
    <property type="match status" value="1"/>
</dbReference>
<dbReference type="PANTHER" id="PTHR42736">
    <property type="entry name" value="PROTEIN-GLUTAMINE GAMMA-GLUTAMYLTRANSFERASE"/>
    <property type="match status" value="1"/>
</dbReference>
<protein>
    <recommendedName>
        <fullName evidence="3">Transglutaminase-like domain-containing protein</fullName>
    </recommendedName>
</protein>
<feature type="transmembrane region" description="Helical" evidence="2">
    <location>
        <begin position="207"/>
        <end position="225"/>
    </location>
</feature>
<proteinExistence type="predicted"/>
<comment type="caution">
    <text evidence="4">The sequence shown here is derived from an EMBL/GenBank/DDBJ whole genome shotgun (WGS) entry which is preliminary data.</text>
</comment>
<feature type="transmembrane region" description="Helical" evidence="2">
    <location>
        <begin position="68"/>
        <end position="87"/>
    </location>
</feature>
<dbReference type="EMBL" id="LQXD01000015">
    <property type="protein sequence ID" value="OIJ22896.1"/>
    <property type="molecule type" value="Genomic_DNA"/>
</dbReference>
<feature type="compositionally biased region" description="Basic and acidic residues" evidence="1">
    <location>
        <begin position="585"/>
        <end position="601"/>
    </location>
</feature>
<feature type="transmembrane region" description="Helical" evidence="2">
    <location>
        <begin position="120"/>
        <end position="140"/>
    </location>
</feature>
<keyword evidence="2" id="KW-0812">Transmembrane</keyword>
<dbReference type="InterPro" id="IPR052901">
    <property type="entry name" value="Bact_TGase-like"/>
</dbReference>
<dbReference type="SUPFAM" id="SSF54001">
    <property type="entry name" value="Cysteine proteinases"/>
    <property type="match status" value="1"/>
</dbReference>
<sequence length="758" mass="87840">MKLLLKNRNIFSFSTILIYVLAFVVLWEWLRPLPVITDTGNLDVFIWFMLFCFLLMYIRLVSYVSIPIIFIGMMYSLHSIFFEGSFLREGMTMLVWFGEDLARNVRYVIGNDMTSLSFEFRSFLLFLVLAIISYLIHFWLCHLKKIFFFLLITVIYVTVIDTFTEYDASSAIVRLVVAGFLLMTMLYKMRIEEKEQVTSGEFKGKAWMNTLTFIIAFVAVVSFFAPKYAPFWPDPLPMVQGAITGEGVGVATVRTIGYSSSDEQLGGGFTNDDSTVFTANAKQGHYWRGESREIYTGRGWLSVDHQLNKTFRYSDYYDSRIAVQLYDQKVQKDLQETTVTMVDGNQFWHFFYPGELVEVNTDKLSFYSLQGGFRYLIDYVSGKVGTTTSEDGKAAYLKEYTLTYHSPKFMIEDLRSVSNSDPEHIKDVYLQLPDLPERVGQLASQITEEHDNRYDKVKAIEGYFAKNGFQYETTDVAIPSEGQDYVDQFLFETQKGYCDNYSTSMVVMLRTLDIPARWVKGFTQGEVVGRYGVYNKYQITNANAHSWVEVYFPDTGWVPFEPTRGFNHTFEFVEEQREMGAVVDQDGRGQDNTSRPERLQDPENPFLPLEEMDSPGGGSESTGEGLGKDSDLTPFKFPFKLVWLLIAVSLIGFAIYKNHQKLITTFFFYLFKLKSNEESIYIKAYERLLWLLDLNGYKRYDDETLREYAERIDGSFSTSEMKVLTLHYETLYYGNAKEEQSWKDKKQLWEVLVKKINS</sequence>
<feature type="transmembrane region" description="Helical" evidence="2">
    <location>
        <begin position="170"/>
        <end position="187"/>
    </location>
</feature>
<dbReference type="SMART" id="SM00460">
    <property type="entry name" value="TGc"/>
    <property type="match status" value="1"/>
</dbReference>
<name>A0A1S2ME76_9BACI</name>
<evidence type="ECO:0000256" key="2">
    <source>
        <dbReference type="SAM" id="Phobius"/>
    </source>
</evidence>
<dbReference type="Gene3D" id="3.10.620.30">
    <property type="match status" value="1"/>
</dbReference>
<dbReference type="Pfam" id="PF11992">
    <property type="entry name" value="TgpA_N"/>
    <property type="match status" value="1"/>
</dbReference>
<dbReference type="InterPro" id="IPR038765">
    <property type="entry name" value="Papain-like_cys_pep_sf"/>
</dbReference>
<dbReference type="InterPro" id="IPR002931">
    <property type="entry name" value="Transglutaminase-like"/>
</dbReference>
<feature type="transmembrane region" description="Helical" evidence="2">
    <location>
        <begin position="147"/>
        <end position="164"/>
    </location>
</feature>
<gene>
    <name evidence="4" type="ORF">AWH56_03660</name>
</gene>
<dbReference type="AlphaFoldDB" id="A0A1S2ME76"/>
<organism evidence="4">
    <name type="scientific">Anaerobacillus isosaccharinicus</name>
    <dbReference type="NCBI Taxonomy" id="1532552"/>
    <lineage>
        <taxon>Bacteria</taxon>
        <taxon>Bacillati</taxon>
        <taxon>Bacillota</taxon>
        <taxon>Bacilli</taxon>
        <taxon>Bacillales</taxon>
        <taxon>Bacillaceae</taxon>
        <taxon>Anaerobacillus</taxon>
    </lineage>
</organism>
<feature type="region of interest" description="Disordered" evidence="1">
    <location>
        <begin position="581"/>
        <end position="625"/>
    </location>
</feature>
<feature type="transmembrane region" description="Helical" evidence="2">
    <location>
        <begin position="12"/>
        <end position="30"/>
    </location>
</feature>